<dbReference type="EMBL" id="PGGS01000477">
    <property type="protein sequence ID" value="PNH03676.1"/>
    <property type="molecule type" value="Genomic_DNA"/>
</dbReference>
<reference evidence="3 4" key="1">
    <citation type="journal article" date="2017" name="Mol. Biol. Evol.">
        <title>The 4-celled Tetrabaena socialis nuclear genome reveals the essential components for genetic control of cell number at the origin of multicellularity in the volvocine lineage.</title>
        <authorList>
            <person name="Featherston J."/>
            <person name="Arakaki Y."/>
            <person name="Hanschen E.R."/>
            <person name="Ferris P.J."/>
            <person name="Michod R.E."/>
            <person name="Olson B.J.S.C."/>
            <person name="Nozaki H."/>
            <person name="Durand P.M."/>
        </authorList>
    </citation>
    <scope>NUCLEOTIDE SEQUENCE [LARGE SCALE GENOMIC DNA]</scope>
    <source>
        <strain evidence="3 4">NIES-571</strain>
    </source>
</reference>
<evidence type="ECO:0000313" key="3">
    <source>
        <dbReference type="EMBL" id="PNH03676.1"/>
    </source>
</evidence>
<protein>
    <submittedName>
        <fullName evidence="3">Uncharacterized protein</fullName>
    </submittedName>
</protein>
<dbReference type="InterPro" id="IPR032675">
    <property type="entry name" value="LRR_dom_sf"/>
</dbReference>
<evidence type="ECO:0000256" key="2">
    <source>
        <dbReference type="SAM" id="SignalP"/>
    </source>
</evidence>
<name>A0A2J7ZTS2_9CHLO</name>
<organism evidence="3 4">
    <name type="scientific">Tetrabaena socialis</name>
    <dbReference type="NCBI Taxonomy" id="47790"/>
    <lineage>
        <taxon>Eukaryota</taxon>
        <taxon>Viridiplantae</taxon>
        <taxon>Chlorophyta</taxon>
        <taxon>core chlorophytes</taxon>
        <taxon>Chlorophyceae</taxon>
        <taxon>CS clade</taxon>
        <taxon>Chlamydomonadales</taxon>
        <taxon>Tetrabaenaceae</taxon>
        <taxon>Tetrabaena</taxon>
    </lineage>
</organism>
<keyword evidence="2" id="KW-0732">Signal</keyword>
<comment type="caution">
    <text evidence="3">The sequence shown here is derived from an EMBL/GenBank/DDBJ whole genome shotgun (WGS) entry which is preliminary data.</text>
</comment>
<dbReference type="GO" id="GO:0005930">
    <property type="term" value="C:axoneme"/>
    <property type="evidence" value="ECO:0007669"/>
    <property type="project" value="UniProtKB-SubCell"/>
</dbReference>
<sequence length="556" mass="58758">MARQHESDSCLLSVILVLWKWMNSDASCAQNALARAKLSQRERGILRECCRAARDAVDCAREALCVCCDVIGGELPVGTMAGVRGMLARGCRPRSLKLRLGGGHNDPAASAALGSSILAQITAVPSLSVAELSLAGLPLTAQVVRALAAAAPTPRKLCLRSYDLSHCAGLPGTLPSESAPSGVLGLLRHAAPHLRRLELSPLKVPVGASLAALESALQQCSRLESLTLLLRDSNDRPVSWLPDTSAMCGLLKLDIPYSQLLPSHLQQLAALTALTQLRIGKVQVAVSAAAAGGTAVPGPAGPAGLPLLPLPPRLRTLGMDKKIDAAVLAALQLSACLTRLELPGVMLRDDTAYGGGHLQPAAAELLLVACRQLSGRYHRSTRPRAEYLQFPFAVPRQPFRVDLGLASPPPSWRGTYGPLFAALRPAALKQLSLSCAALNVLEVDALVGHLPRLQVLELPNGLELAALPFLHRLTRLRKLCVGLGGVVGTGLVEAWGNEAALKCALLVLCREAPSLESVTLDVCEWVESTDTLDDALAWLDVMLTDLKGPHPVVEVE</sequence>
<accession>A0A2J7ZTS2</accession>
<proteinExistence type="predicted"/>
<feature type="chain" id="PRO_5014322230" evidence="2">
    <location>
        <begin position="27"/>
        <end position="556"/>
    </location>
</feature>
<evidence type="ECO:0000256" key="1">
    <source>
        <dbReference type="ARBA" id="ARBA00004430"/>
    </source>
</evidence>
<gene>
    <name evidence="3" type="ORF">TSOC_010251</name>
</gene>
<dbReference type="Proteomes" id="UP000236333">
    <property type="component" value="Unassembled WGS sequence"/>
</dbReference>
<dbReference type="Gene3D" id="3.80.10.10">
    <property type="entry name" value="Ribonuclease Inhibitor"/>
    <property type="match status" value="1"/>
</dbReference>
<dbReference type="SUPFAM" id="SSF52058">
    <property type="entry name" value="L domain-like"/>
    <property type="match status" value="1"/>
</dbReference>
<keyword evidence="4" id="KW-1185">Reference proteome</keyword>
<dbReference type="AlphaFoldDB" id="A0A2J7ZTS2"/>
<feature type="signal peptide" evidence="2">
    <location>
        <begin position="1"/>
        <end position="26"/>
    </location>
</feature>
<comment type="subcellular location">
    <subcellularLocation>
        <location evidence="1">Cytoplasm</location>
        <location evidence="1">Cytoskeleton</location>
        <location evidence="1">Cilium axoneme</location>
    </subcellularLocation>
</comment>
<evidence type="ECO:0000313" key="4">
    <source>
        <dbReference type="Proteomes" id="UP000236333"/>
    </source>
</evidence>